<dbReference type="EMBL" id="UGGP01000001">
    <property type="protein sequence ID" value="STO07589.1"/>
    <property type="molecule type" value="Genomic_DNA"/>
</dbReference>
<reference evidence="1 2" key="1">
    <citation type="submission" date="2018-06" db="EMBL/GenBank/DDBJ databases">
        <authorList>
            <consortium name="Pathogen Informatics"/>
            <person name="Doyle S."/>
        </authorList>
    </citation>
    <scope>NUCLEOTIDE SEQUENCE [LARGE SCALE GENOMIC DNA]</scope>
    <source>
        <strain evidence="1 2">NCTC13163</strain>
    </source>
</reference>
<dbReference type="AlphaFoldDB" id="A0A377FS06"/>
<proteinExistence type="predicted"/>
<organism evidence="1 2">
    <name type="scientific">Exiguobacterium aurantiacum</name>
    <dbReference type="NCBI Taxonomy" id="33987"/>
    <lineage>
        <taxon>Bacteria</taxon>
        <taxon>Bacillati</taxon>
        <taxon>Bacillota</taxon>
        <taxon>Bacilli</taxon>
        <taxon>Bacillales</taxon>
        <taxon>Bacillales Family XII. Incertae Sedis</taxon>
        <taxon>Exiguobacterium</taxon>
    </lineage>
</organism>
<gene>
    <name evidence="1" type="ORF">NCTC13163_00939</name>
</gene>
<accession>A0A377FS06</accession>
<name>A0A377FS06_9BACL</name>
<evidence type="ECO:0000313" key="2">
    <source>
        <dbReference type="Proteomes" id="UP000254060"/>
    </source>
</evidence>
<protein>
    <submittedName>
        <fullName evidence="1">Uncharacterized protein</fullName>
    </submittedName>
</protein>
<sequence>MIIEIDGYWGSVYLSGKKCSKQRISEMYRQTKERVTDIQDFPDIFCRLHRFDRISCSSDGNIDFVLDTDTDRIYTPFE</sequence>
<evidence type="ECO:0000313" key="1">
    <source>
        <dbReference type="EMBL" id="STO07589.1"/>
    </source>
</evidence>
<dbReference type="Proteomes" id="UP000254060">
    <property type="component" value="Unassembled WGS sequence"/>
</dbReference>